<dbReference type="InterPro" id="IPR036328">
    <property type="entry name" value="MliC_sf"/>
</dbReference>
<gene>
    <name evidence="1" type="ORF">EDC45_0249</name>
</gene>
<dbReference type="PIRSF" id="PIRSF007352">
    <property type="entry name" value="OapB"/>
    <property type="match status" value="1"/>
</dbReference>
<proteinExistence type="predicted"/>
<accession>A0A4R6VFG1</accession>
<sequence>MLCSIVACSAKTGTVNPSGSANTQTKPVQVLDKTSQQRSAALYRCKDDKQVRVVSILPAAKGKKGKIKAINLSFNNVTEKLVLTITESGKKYTNIHWHWYERTNSNMLTNSIGEVLAEQCVLSK</sequence>
<reference evidence="1 2" key="1">
    <citation type="submission" date="2019-03" db="EMBL/GenBank/DDBJ databases">
        <title>Genomic Encyclopedia of Type Strains, Phase IV (KMG-IV): sequencing the most valuable type-strain genomes for metagenomic binning, comparative biology and taxonomic classification.</title>
        <authorList>
            <person name="Goeker M."/>
        </authorList>
    </citation>
    <scope>NUCLEOTIDE SEQUENCE [LARGE SCALE GENOMIC DNA]</scope>
    <source>
        <strain evidence="1 2">DSM 28403</strain>
    </source>
</reference>
<protein>
    <submittedName>
        <fullName evidence="1">Membrane-bound lysozyme inhibitor of c-type lysozyme MliC</fullName>
    </submittedName>
</protein>
<dbReference type="Proteomes" id="UP000295657">
    <property type="component" value="Unassembled WGS sequence"/>
</dbReference>
<evidence type="ECO:0000313" key="2">
    <source>
        <dbReference type="Proteomes" id="UP000295657"/>
    </source>
</evidence>
<evidence type="ECO:0000313" key="1">
    <source>
        <dbReference type="EMBL" id="TDQ59592.1"/>
    </source>
</evidence>
<dbReference type="AlphaFoldDB" id="A0A4R6VFG1"/>
<dbReference type="InterPro" id="IPR012097">
    <property type="entry name" value="OapB"/>
</dbReference>
<name>A0A4R6VFG1_9PAST</name>
<dbReference type="EMBL" id="SNYQ01000001">
    <property type="protein sequence ID" value="TDQ59592.1"/>
    <property type="molecule type" value="Genomic_DNA"/>
</dbReference>
<keyword evidence="2" id="KW-1185">Reference proteome</keyword>
<organism evidence="1 2">
    <name type="scientific">Mesocricetibacter intestinalis</name>
    <dbReference type="NCBI Taxonomy" id="1521930"/>
    <lineage>
        <taxon>Bacteria</taxon>
        <taxon>Pseudomonadati</taxon>
        <taxon>Pseudomonadota</taxon>
        <taxon>Gammaproteobacteria</taxon>
        <taxon>Pasteurellales</taxon>
        <taxon>Pasteurellaceae</taxon>
        <taxon>Mesocricetibacter</taxon>
    </lineage>
</organism>
<comment type="caution">
    <text evidence="1">The sequence shown here is derived from an EMBL/GenBank/DDBJ whole genome shotgun (WGS) entry which is preliminary data.</text>
</comment>
<dbReference type="Gene3D" id="2.40.128.200">
    <property type="match status" value="1"/>
</dbReference>
<dbReference type="SUPFAM" id="SSF141488">
    <property type="entry name" value="YdhA-like"/>
    <property type="match status" value="1"/>
</dbReference>